<accession>A0A5J9VKK4</accession>
<dbReference type="EMBL" id="RWGY01000009">
    <property type="protein sequence ID" value="TVU35984.1"/>
    <property type="molecule type" value="Genomic_DNA"/>
</dbReference>
<proteinExistence type="predicted"/>
<organism evidence="2 3">
    <name type="scientific">Eragrostis curvula</name>
    <name type="common">weeping love grass</name>
    <dbReference type="NCBI Taxonomy" id="38414"/>
    <lineage>
        <taxon>Eukaryota</taxon>
        <taxon>Viridiplantae</taxon>
        <taxon>Streptophyta</taxon>
        <taxon>Embryophyta</taxon>
        <taxon>Tracheophyta</taxon>
        <taxon>Spermatophyta</taxon>
        <taxon>Magnoliopsida</taxon>
        <taxon>Liliopsida</taxon>
        <taxon>Poales</taxon>
        <taxon>Poaceae</taxon>
        <taxon>PACMAD clade</taxon>
        <taxon>Chloridoideae</taxon>
        <taxon>Eragrostideae</taxon>
        <taxon>Eragrostidinae</taxon>
        <taxon>Eragrostis</taxon>
    </lineage>
</organism>
<feature type="region of interest" description="Disordered" evidence="1">
    <location>
        <begin position="142"/>
        <end position="170"/>
    </location>
</feature>
<sequence length="170" mass="18699">MLRLRFSVWVGFRPGFSIPPQSPSPWRAVTDSTVLIMGHQHDSCYTQLMRAILNRVELSDGASIQARNLLSEYTSSCNGHHETVATASNALSRSRAMVAETSLPAGEKTSSATSASQSSASSNAFLNSPARRLEKRTWRLALSSIRRSSTRPRRAITPPSDAMPCRRNPR</sequence>
<protein>
    <submittedName>
        <fullName evidence="2">Uncharacterized protein</fullName>
    </submittedName>
</protein>
<feature type="region of interest" description="Disordered" evidence="1">
    <location>
        <begin position="102"/>
        <end position="128"/>
    </location>
</feature>
<feature type="compositionally biased region" description="Low complexity" evidence="1">
    <location>
        <begin position="110"/>
        <end position="128"/>
    </location>
</feature>
<dbReference type="Gramene" id="TVU35984">
    <property type="protein sequence ID" value="TVU35984"/>
    <property type="gene ID" value="EJB05_17892"/>
</dbReference>
<gene>
    <name evidence="2" type="ORF">EJB05_17892</name>
</gene>
<evidence type="ECO:0000256" key="1">
    <source>
        <dbReference type="SAM" id="MobiDB-lite"/>
    </source>
</evidence>
<reference evidence="2 3" key="1">
    <citation type="journal article" date="2019" name="Sci. Rep.">
        <title>A high-quality genome of Eragrostis curvula grass provides insights into Poaceae evolution and supports new strategies to enhance forage quality.</title>
        <authorList>
            <person name="Carballo J."/>
            <person name="Santos B.A.C.M."/>
            <person name="Zappacosta D."/>
            <person name="Garbus I."/>
            <person name="Selva J.P."/>
            <person name="Gallo C.A."/>
            <person name="Diaz A."/>
            <person name="Albertini E."/>
            <person name="Caccamo M."/>
            <person name="Echenique V."/>
        </authorList>
    </citation>
    <scope>NUCLEOTIDE SEQUENCE [LARGE SCALE GENOMIC DNA]</scope>
    <source>
        <strain evidence="3">cv. Victoria</strain>
        <tissue evidence="2">Leaf</tissue>
    </source>
</reference>
<evidence type="ECO:0000313" key="2">
    <source>
        <dbReference type="EMBL" id="TVU35984.1"/>
    </source>
</evidence>
<dbReference type="Proteomes" id="UP000324897">
    <property type="component" value="Unassembled WGS sequence"/>
</dbReference>
<dbReference type="AlphaFoldDB" id="A0A5J9VKK4"/>
<keyword evidence="3" id="KW-1185">Reference proteome</keyword>
<comment type="caution">
    <text evidence="2">The sequence shown here is derived from an EMBL/GenBank/DDBJ whole genome shotgun (WGS) entry which is preliminary data.</text>
</comment>
<name>A0A5J9VKK4_9POAL</name>
<evidence type="ECO:0000313" key="3">
    <source>
        <dbReference type="Proteomes" id="UP000324897"/>
    </source>
</evidence>